<dbReference type="Proteomes" id="UP001551695">
    <property type="component" value="Unassembled WGS sequence"/>
</dbReference>
<organism evidence="2 3">
    <name type="scientific">Nocardia aurea</name>
    <dbReference type="NCBI Taxonomy" id="2144174"/>
    <lineage>
        <taxon>Bacteria</taxon>
        <taxon>Bacillati</taxon>
        <taxon>Actinomycetota</taxon>
        <taxon>Actinomycetes</taxon>
        <taxon>Mycobacteriales</taxon>
        <taxon>Nocardiaceae</taxon>
        <taxon>Nocardia</taxon>
    </lineage>
</organism>
<gene>
    <name evidence="2" type="ORF">AB0I48_11540</name>
</gene>
<keyword evidence="1" id="KW-1133">Transmembrane helix</keyword>
<keyword evidence="1" id="KW-0472">Membrane</keyword>
<sequence length="157" mass="17655">MQLFWKGLSVVFMFGFGTAMMYIAFHGVRETWERASLWMRGHRARGVIVSVDEERDSDSKPVYCLTVEFIGRDGARRVVSLPDRVYARRRTGERMVVVYRPGDLGHAVALAPGRRVLSVVLFPILLAVGAGSFVLAVAYLLDFDSVTLFGRVVELRD</sequence>
<evidence type="ECO:0000313" key="2">
    <source>
        <dbReference type="EMBL" id="MEV0708190.1"/>
    </source>
</evidence>
<evidence type="ECO:0000256" key="1">
    <source>
        <dbReference type="SAM" id="Phobius"/>
    </source>
</evidence>
<evidence type="ECO:0000313" key="3">
    <source>
        <dbReference type="Proteomes" id="UP001551695"/>
    </source>
</evidence>
<feature type="transmembrane region" description="Helical" evidence="1">
    <location>
        <begin position="6"/>
        <end position="25"/>
    </location>
</feature>
<name>A0ABV3FS01_9NOCA</name>
<feature type="transmembrane region" description="Helical" evidence="1">
    <location>
        <begin position="116"/>
        <end position="141"/>
    </location>
</feature>
<comment type="caution">
    <text evidence="2">The sequence shown here is derived from an EMBL/GenBank/DDBJ whole genome shotgun (WGS) entry which is preliminary data.</text>
</comment>
<reference evidence="2 3" key="1">
    <citation type="submission" date="2024-06" db="EMBL/GenBank/DDBJ databases">
        <title>The Natural Products Discovery Center: Release of the First 8490 Sequenced Strains for Exploring Actinobacteria Biosynthetic Diversity.</title>
        <authorList>
            <person name="Kalkreuter E."/>
            <person name="Kautsar S.A."/>
            <person name="Yang D."/>
            <person name="Bader C.D."/>
            <person name="Teijaro C.N."/>
            <person name="Fluegel L."/>
            <person name="Davis C.M."/>
            <person name="Simpson J.R."/>
            <person name="Lauterbach L."/>
            <person name="Steele A.D."/>
            <person name="Gui C."/>
            <person name="Meng S."/>
            <person name="Li G."/>
            <person name="Viehrig K."/>
            <person name="Ye F."/>
            <person name="Su P."/>
            <person name="Kiefer A.F."/>
            <person name="Nichols A."/>
            <person name="Cepeda A.J."/>
            <person name="Yan W."/>
            <person name="Fan B."/>
            <person name="Jiang Y."/>
            <person name="Adhikari A."/>
            <person name="Zheng C.-J."/>
            <person name="Schuster L."/>
            <person name="Cowan T.M."/>
            <person name="Smanski M.J."/>
            <person name="Chevrette M.G."/>
            <person name="De Carvalho L.P.S."/>
            <person name="Shen B."/>
        </authorList>
    </citation>
    <scope>NUCLEOTIDE SEQUENCE [LARGE SCALE GENOMIC DNA]</scope>
    <source>
        <strain evidence="2 3">NPDC050403</strain>
    </source>
</reference>
<keyword evidence="3" id="KW-1185">Reference proteome</keyword>
<protein>
    <submittedName>
        <fullName evidence="2">DUF3592 domain-containing protein</fullName>
    </submittedName>
</protein>
<keyword evidence="1" id="KW-0812">Transmembrane</keyword>
<dbReference type="RefSeq" id="WP_357782603.1">
    <property type="nucleotide sequence ID" value="NZ_JBFAKC010000004.1"/>
</dbReference>
<dbReference type="EMBL" id="JBFAKC010000004">
    <property type="protein sequence ID" value="MEV0708190.1"/>
    <property type="molecule type" value="Genomic_DNA"/>
</dbReference>
<accession>A0ABV3FS01</accession>
<proteinExistence type="predicted"/>